<dbReference type="PANTHER" id="PTHR43353">
    <property type="entry name" value="SUCCINATE-SEMIALDEHYDE DEHYDROGENASE, MITOCHONDRIAL"/>
    <property type="match status" value="1"/>
</dbReference>
<dbReference type="InterPro" id="IPR050740">
    <property type="entry name" value="Aldehyde_DH_Superfamily"/>
</dbReference>
<organism evidence="3 4">
    <name type="scientific">Pedobacter hartonius</name>
    <dbReference type="NCBI Taxonomy" id="425514"/>
    <lineage>
        <taxon>Bacteria</taxon>
        <taxon>Pseudomonadati</taxon>
        <taxon>Bacteroidota</taxon>
        <taxon>Sphingobacteriia</taxon>
        <taxon>Sphingobacteriales</taxon>
        <taxon>Sphingobacteriaceae</taxon>
        <taxon>Pedobacter</taxon>
    </lineage>
</organism>
<feature type="domain" description="Aldehyde dehydrogenase" evidence="2">
    <location>
        <begin position="14"/>
        <end position="431"/>
    </location>
</feature>
<dbReference type="Proteomes" id="UP000198850">
    <property type="component" value="Unassembled WGS sequence"/>
</dbReference>
<protein>
    <submittedName>
        <fullName evidence="3">NADP-dependent aldehyde dehydrogenase</fullName>
    </submittedName>
</protein>
<dbReference type="RefSeq" id="WP_090558988.1">
    <property type="nucleotide sequence ID" value="NZ_FNRA01000011.1"/>
</dbReference>
<keyword evidence="1" id="KW-0560">Oxidoreductase</keyword>
<dbReference type="EMBL" id="FNRA01000011">
    <property type="protein sequence ID" value="SEB11909.1"/>
    <property type="molecule type" value="Genomic_DNA"/>
</dbReference>
<evidence type="ECO:0000256" key="1">
    <source>
        <dbReference type="ARBA" id="ARBA00023002"/>
    </source>
</evidence>
<dbReference type="InterPro" id="IPR016163">
    <property type="entry name" value="Ald_DH_C"/>
</dbReference>
<dbReference type="InterPro" id="IPR015590">
    <property type="entry name" value="Aldehyde_DH_dom"/>
</dbReference>
<dbReference type="InterPro" id="IPR016161">
    <property type="entry name" value="Ald_DH/histidinol_DH"/>
</dbReference>
<evidence type="ECO:0000313" key="3">
    <source>
        <dbReference type="EMBL" id="SEB11909.1"/>
    </source>
</evidence>
<evidence type="ECO:0000313" key="4">
    <source>
        <dbReference type="Proteomes" id="UP000198850"/>
    </source>
</evidence>
<dbReference type="InterPro" id="IPR044151">
    <property type="entry name" value="ALDH_KGSADH"/>
</dbReference>
<proteinExistence type="predicted"/>
<dbReference type="Pfam" id="PF00171">
    <property type="entry name" value="Aldedh"/>
    <property type="match status" value="1"/>
</dbReference>
<name>A0A1H4GQH1_9SPHI</name>
<gene>
    <name evidence="3" type="ORF">SAMN05443550_11125</name>
</gene>
<evidence type="ECO:0000259" key="2">
    <source>
        <dbReference type="Pfam" id="PF00171"/>
    </source>
</evidence>
<dbReference type="AlphaFoldDB" id="A0A1H4GQH1"/>
<dbReference type="OrthoDB" id="9770537at2"/>
<dbReference type="SUPFAM" id="SSF53720">
    <property type="entry name" value="ALDH-like"/>
    <property type="match status" value="1"/>
</dbReference>
<dbReference type="Gene3D" id="3.40.605.10">
    <property type="entry name" value="Aldehyde Dehydrogenase, Chain A, domain 1"/>
    <property type="match status" value="1"/>
</dbReference>
<dbReference type="STRING" id="425514.SAMN05443550_11125"/>
<dbReference type="Gene3D" id="3.40.309.10">
    <property type="entry name" value="Aldehyde Dehydrogenase, Chain A, domain 2"/>
    <property type="match status" value="1"/>
</dbReference>
<dbReference type="PANTHER" id="PTHR43353:SF3">
    <property type="entry name" value="ALDEHYDE DEHYDROGENASE-RELATED"/>
    <property type="match status" value="1"/>
</dbReference>
<dbReference type="CDD" id="cd07129">
    <property type="entry name" value="ALDH_KGSADH"/>
    <property type="match status" value="1"/>
</dbReference>
<sequence length="530" mass="56308">MNGQNLVGNEYAEAATSAFRAVNPLTGEVLDGEFFPAQKKHVDDALLFAANAFITYKNIDKDLKADFLRTIAKEILALDTILLERACAESGLPLGRIQGERGRTVAQLNMFADLVAEGSWVEAIIDHELPERQPAPRPDLRRMLVPLGPVVVFGASNFPLAFSVAGGDTASALASGCPVIVKAHAAHPGTSALVASAIQKAVISTGMPPGVFSMLFDNGFEIGASLVQHPKTKAVTFTGSFKGGMALTRLAAERAVPIPVFAEMGSINPILLLPDALHSGAEKIAEQYAASITMGAGQFCTNPGLLIGTASDGLTRFKDTLAEKIAEIPSAAMLTPAICSNYHKLSAEMLREAGVTLVMRSQVSAEGAQNQAGGMIAQVSAKDFIANPKLKEEIFGPWSLLVIAENNMEMEQVLDSIGGQLTVSVMAEDAELDSYQALLDKAADICGRILLNGVPTGVEVCAAMQHGGPFPATNDSRFTSVGTTAVRRFVRPFSWQNWDGKLLPAALQEENPLGIWRMVNQSMTNSSMIN</sequence>
<accession>A0A1H4GQH1</accession>
<keyword evidence="4" id="KW-1185">Reference proteome</keyword>
<reference evidence="3 4" key="1">
    <citation type="submission" date="2016-10" db="EMBL/GenBank/DDBJ databases">
        <authorList>
            <person name="de Groot N.N."/>
        </authorList>
    </citation>
    <scope>NUCLEOTIDE SEQUENCE [LARGE SCALE GENOMIC DNA]</scope>
    <source>
        <strain evidence="3 4">DSM 19033</strain>
    </source>
</reference>
<dbReference type="GO" id="GO:0016620">
    <property type="term" value="F:oxidoreductase activity, acting on the aldehyde or oxo group of donors, NAD or NADP as acceptor"/>
    <property type="evidence" value="ECO:0007669"/>
    <property type="project" value="InterPro"/>
</dbReference>
<dbReference type="InterPro" id="IPR016162">
    <property type="entry name" value="Ald_DH_N"/>
</dbReference>